<proteinExistence type="inferred from homology"/>
<dbReference type="OrthoDB" id="4951845at2759"/>
<dbReference type="PROSITE" id="PS51354">
    <property type="entry name" value="GLUTAREDOXIN_2"/>
    <property type="match status" value="1"/>
</dbReference>
<dbReference type="SUPFAM" id="SSF52833">
    <property type="entry name" value="Thioredoxin-like"/>
    <property type="match status" value="1"/>
</dbReference>
<dbReference type="InterPro" id="IPR040079">
    <property type="entry name" value="Glutathione_S-Trfase"/>
</dbReference>
<name>A0A8K0KKN1_LADFU</name>
<evidence type="ECO:0000256" key="1">
    <source>
        <dbReference type="ARBA" id="ARBA00011067"/>
    </source>
</evidence>
<dbReference type="FunFam" id="3.40.30.10:FF:000123">
    <property type="entry name" value="Glutathione transferase o1"/>
    <property type="match status" value="1"/>
</dbReference>
<dbReference type="GO" id="GO:0005737">
    <property type="term" value="C:cytoplasm"/>
    <property type="evidence" value="ECO:0007669"/>
    <property type="project" value="TreeGrafter"/>
</dbReference>
<reference evidence="3" key="2">
    <citation type="submission" date="2017-10" db="EMBL/GenBank/DDBJ databases">
        <title>Ladona fulva Genome sequencing and assembly.</title>
        <authorList>
            <person name="Murali S."/>
            <person name="Richards S."/>
            <person name="Bandaranaike D."/>
            <person name="Bellair M."/>
            <person name="Blankenburg K."/>
            <person name="Chao H."/>
            <person name="Dinh H."/>
            <person name="Doddapaneni H."/>
            <person name="Dugan-Rocha S."/>
            <person name="Elkadiri S."/>
            <person name="Gnanaolivu R."/>
            <person name="Hernandez B."/>
            <person name="Skinner E."/>
            <person name="Javaid M."/>
            <person name="Lee S."/>
            <person name="Li M."/>
            <person name="Ming W."/>
            <person name="Munidasa M."/>
            <person name="Muniz J."/>
            <person name="Nguyen L."/>
            <person name="Hughes D."/>
            <person name="Osuji N."/>
            <person name="Pu L.-L."/>
            <person name="Puazo M."/>
            <person name="Qu C."/>
            <person name="Quiroz J."/>
            <person name="Raj R."/>
            <person name="Weissenberger G."/>
            <person name="Xin Y."/>
            <person name="Zou X."/>
            <person name="Han Y."/>
            <person name="Worley K."/>
            <person name="Muzny D."/>
            <person name="Gibbs R."/>
        </authorList>
    </citation>
    <scope>NUCLEOTIDE SEQUENCE</scope>
    <source>
        <strain evidence="3">Sampled in the wild</strain>
    </source>
</reference>
<dbReference type="Gene3D" id="3.40.30.10">
    <property type="entry name" value="Glutaredoxin"/>
    <property type="match status" value="1"/>
</dbReference>
<evidence type="ECO:0000259" key="2">
    <source>
        <dbReference type="PROSITE" id="PS50404"/>
    </source>
</evidence>
<evidence type="ECO:0000313" key="4">
    <source>
        <dbReference type="Proteomes" id="UP000792457"/>
    </source>
</evidence>
<dbReference type="GO" id="GO:0006749">
    <property type="term" value="P:glutathione metabolic process"/>
    <property type="evidence" value="ECO:0007669"/>
    <property type="project" value="TreeGrafter"/>
</dbReference>
<dbReference type="AlphaFoldDB" id="A0A8K0KKN1"/>
<accession>A0A8K0KKN1</accession>
<dbReference type="Proteomes" id="UP000792457">
    <property type="component" value="Unassembled WGS sequence"/>
</dbReference>
<gene>
    <name evidence="3" type="ORF">J437_LFUL014874</name>
</gene>
<evidence type="ECO:0000313" key="3">
    <source>
        <dbReference type="EMBL" id="KAG8235616.1"/>
    </source>
</evidence>
<dbReference type="SFLD" id="SFLDG00358">
    <property type="entry name" value="Main_(cytGST)"/>
    <property type="match status" value="1"/>
</dbReference>
<feature type="domain" description="GST N-terminal" evidence="2">
    <location>
        <begin position="1"/>
        <end position="77"/>
    </location>
</feature>
<keyword evidence="4" id="KW-1185">Reference proteome</keyword>
<protein>
    <recommendedName>
        <fullName evidence="2">GST N-terminal domain-containing protein</fullName>
    </recommendedName>
</protein>
<dbReference type="SFLD" id="SFLDS00019">
    <property type="entry name" value="Glutathione_Transferase_(cytos"/>
    <property type="match status" value="1"/>
</dbReference>
<organism evidence="3 4">
    <name type="scientific">Ladona fulva</name>
    <name type="common">Scarce chaser dragonfly</name>
    <name type="synonym">Libellula fulva</name>
    <dbReference type="NCBI Taxonomy" id="123851"/>
    <lineage>
        <taxon>Eukaryota</taxon>
        <taxon>Metazoa</taxon>
        <taxon>Ecdysozoa</taxon>
        <taxon>Arthropoda</taxon>
        <taxon>Hexapoda</taxon>
        <taxon>Insecta</taxon>
        <taxon>Pterygota</taxon>
        <taxon>Palaeoptera</taxon>
        <taxon>Odonata</taxon>
        <taxon>Epiprocta</taxon>
        <taxon>Anisoptera</taxon>
        <taxon>Libelluloidea</taxon>
        <taxon>Libellulidae</taxon>
        <taxon>Ladona</taxon>
    </lineage>
</organism>
<dbReference type="Pfam" id="PF13417">
    <property type="entry name" value="GST_N_3"/>
    <property type="match status" value="1"/>
</dbReference>
<reference evidence="3" key="1">
    <citation type="submission" date="2013-04" db="EMBL/GenBank/DDBJ databases">
        <authorList>
            <person name="Qu J."/>
            <person name="Murali S.C."/>
            <person name="Bandaranaike D."/>
            <person name="Bellair M."/>
            <person name="Blankenburg K."/>
            <person name="Chao H."/>
            <person name="Dinh H."/>
            <person name="Doddapaneni H."/>
            <person name="Downs B."/>
            <person name="Dugan-Rocha S."/>
            <person name="Elkadiri S."/>
            <person name="Gnanaolivu R.D."/>
            <person name="Hernandez B."/>
            <person name="Javaid M."/>
            <person name="Jayaseelan J.C."/>
            <person name="Lee S."/>
            <person name="Li M."/>
            <person name="Ming W."/>
            <person name="Munidasa M."/>
            <person name="Muniz J."/>
            <person name="Nguyen L."/>
            <person name="Ongeri F."/>
            <person name="Osuji N."/>
            <person name="Pu L.-L."/>
            <person name="Puazo M."/>
            <person name="Qu C."/>
            <person name="Quiroz J."/>
            <person name="Raj R."/>
            <person name="Weissenberger G."/>
            <person name="Xin Y."/>
            <person name="Zou X."/>
            <person name="Han Y."/>
            <person name="Richards S."/>
            <person name="Worley K."/>
            <person name="Muzny D."/>
            <person name="Gibbs R."/>
        </authorList>
    </citation>
    <scope>NUCLEOTIDE SEQUENCE</scope>
    <source>
        <strain evidence="3">Sampled in the wild</strain>
    </source>
</reference>
<dbReference type="GO" id="GO:0045174">
    <property type="term" value="F:glutathione dehydrogenase (ascorbate) activity"/>
    <property type="evidence" value="ECO:0007669"/>
    <property type="project" value="TreeGrafter"/>
</dbReference>
<dbReference type="InterPro" id="IPR004045">
    <property type="entry name" value="Glutathione_S-Trfase_N"/>
</dbReference>
<dbReference type="InterPro" id="IPR036249">
    <property type="entry name" value="Thioredoxin-like_sf"/>
</dbReference>
<dbReference type="PROSITE" id="PS50404">
    <property type="entry name" value="GST_NTER"/>
    <property type="match status" value="1"/>
</dbReference>
<dbReference type="GO" id="GO:0004364">
    <property type="term" value="F:glutathione transferase activity"/>
    <property type="evidence" value="ECO:0007669"/>
    <property type="project" value="TreeGrafter"/>
</dbReference>
<dbReference type="PANTHER" id="PTHR43968:SF6">
    <property type="entry name" value="GLUTATHIONE S-TRANSFERASE OMEGA"/>
    <property type="match status" value="1"/>
</dbReference>
<sequence length="118" mass="13551">MRLYSMHFCPYAQRCRLVLDAKKIPYDIVNINLTEKPEWLLEKSPLGKVPALEIDGQTIYESLIVSDFLDEKFPQRPLLPKDPMQKAKDKILVEQFNMHCTGSKIKAINIWCGVGLSS</sequence>
<dbReference type="PANTHER" id="PTHR43968">
    <property type="match status" value="1"/>
</dbReference>
<dbReference type="InterPro" id="IPR050983">
    <property type="entry name" value="GST_Omega/HSP26"/>
</dbReference>
<comment type="caution">
    <text evidence="3">The sequence shown here is derived from an EMBL/GenBank/DDBJ whole genome shotgun (WGS) entry which is preliminary data.</text>
</comment>
<dbReference type="EMBL" id="KZ308931">
    <property type="protein sequence ID" value="KAG8235616.1"/>
    <property type="molecule type" value="Genomic_DNA"/>
</dbReference>
<comment type="similarity">
    <text evidence="1">Belongs to the GST superfamily. Omega family.</text>
</comment>